<name>A0ABU7EYH8_9TELE</name>
<evidence type="ECO:0000313" key="2">
    <source>
        <dbReference type="EMBL" id="MED6291841.1"/>
    </source>
</evidence>
<proteinExistence type="predicted"/>
<feature type="region of interest" description="Disordered" evidence="1">
    <location>
        <begin position="1"/>
        <end position="62"/>
    </location>
</feature>
<feature type="non-terminal residue" evidence="2">
    <location>
        <position position="1"/>
    </location>
</feature>
<protein>
    <submittedName>
        <fullName evidence="2">Uncharacterized protein</fullName>
    </submittedName>
</protein>
<reference evidence="2 3" key="1">
    <citation type="submission" date="2021-06" db="EMBL/GenBank/DDBJ databases">
        <authorList>
            <person name="Palmer J.M."/>
        </authorList>
    </citation>
    <scope>NUCLEOTIDE SEQUENCE [LARGE SCALE GENOMIC DNA]</scope>
    <source>
        <strain evidence="2 3">CL_MEX2019</strain>
        <tissue evidence="2">Muscle</tissue>
    </source>
</reference>
<sequence>LNDNIQQGHTNLKPSETPVAPPRLTEKDPKAATRHSKLRENSRETEQPEAAADETDFKRGSQSDLMGMLRLSQKKKMPAFTSYLTDIFDQEEKTDDVPIRQASSNKPGILKGVMKELQFRSSSKVWGEESLGVSA</sequence>
<feature type="compositionally biased region" description="Polar residues" evidence="1">
    <location>
        <begin position="1"/>
        <end position="14"/>
    </location>
</feature>
<keyword evidence="3" id="KW-1185">Reference proteome</keyword>
<comment type="caution">
    <text evidence="2">The sequence shown here is derived from an EMBL/GenBank/DDBJ whole genome shotgun (WGS) entry which is preliminary data.</text>
</comment>
<dbReference type="EMBL" id="JAHUTJ010069163">
    <property type="protein sequence ID" value="MED6291841.1"/>
    <property type="molecule type" value="Genomic_DNA"/>
</dbReference>
<evidence type="ECO:0000313" key="3">
    <source>
        <dbReference type="Proteomes" id="UP001352852"/>
    </source>
</evidence>
<organism evidence="2 3">
    <name type="scientific">Characodon lateralis</name>
    <dbReference type="NCBI Taxonomy" id="208331"/>
    <lineage>
        <taxon>Eukaryota</taxon>
        <taxon>Metazoa</taxon>
        <taxon>Chordata</taxon>
        <taxon>Craniata</taxon>
        <taxon>Vertebrata</taxon>
        <taxon>Euteleostomi</taxon>
        <taxon>Actinopterygii</taxon>
        <taxon>Neopterygii</taxon>
        <taxon>Teleostei</taxon>
        <taxon>Neoteleostei</taxon>
        <taxon>Acanthomorphata</taxon>
        <taxon>Ovalentaria</taxon>
        <taxon>Atherinomorphae</taxon>
        <taxon>Cyprinodontiformes</taxon>
        <taxon>Goodeidae</taxon>
        <taxon>Characodon</taxon>
    </lineage>
</organism>
<gene>
    <name evidence="2" type="ORF">CHARACLAT_027817</name>
</gene>
<dbReference type="Proteomes" id="UP001352852">
    <property type="component" value="Unassembled WGS sequence"/>
</dbReference>
<accession>A0ABU7EYH8</accession>
<evidence type="ECO:0000256" key="1">
    <source>
        <dbReference type="SAM" id="MobiDB-lite"/>
    </source>
</evidence>